<keyword evidence="1" id="KW-0732">Signal</keyword>
<name>A0A2M4D5W3_ANODA</name>
<feature type="chain" id="PRO_5014908557" evidence="1">
    <location>
        <begin position="29"/>
        <end position="83"/>
    </location>
</feature>
<evidence type="ECO:0000256" key="1">
    <source>
        <dbReference type="SAM" id="SignalP"/>
    </source>
</evidence>
<accession>A0A2M4D5W3</accession>
<proteinExistence type="predicted"/>
<sequence length="83" mass="9945">MLHNTHRFILLLFRLWWFSIDQLCRVHGSFLRFYSIRLHNTTRNNGARLRVGPLSTPYSVLHQRNCLPTPTINAQYFHNLKSH</sequence>
<evidence type="ECO:0000313" key="2">
    <source>
        <dbReference type="EMBL" id="MBW72972.1"/>
    </source>
</evidence>
<reference evidence="2" key="1">
    <citation type="submission" date="2018-01" db="EMBL/GenBank/DDBJ databases">
        <title>An insight into the sialome of Amazonian anophelines.</title>
        <authorList>
            <person name="Ribeiro J.M."/>
            <person name="Scarpassa V."/>
            <person name="Calvo E."/>
        </authorList>
    </citation>
    <scope>NUCLEOTIDE SEQUENCE</scope>
</reference>
<dbReference type="AlphaFoldDB" id="A0A2M4D5W3"/>
<dbReference type="EMBL" id="GGFL01008794">
    <property type="protein sequence ID" value="MBW72972.1"/>
    <property type="molecule type" value="Transcribed_RNA"/>
</dbReference>
<protein>
    <submittedName>
        <fullName evidence="2">Putative secreted protein</fullName>
    </submittedName>
</protein>
<feature type="signal peptide" evidence="1">
    <location>
        <begin position="1"/>
        <end position="28"/>
    </location>
</feature>
<organism evidence="2">
    <name type="scientific">Anopheles darlingi</name>
    <name type="common">Mosquito</name>
    <dbReference type="NCBI Taxonomy" id="43151"/>
    <lineage>
        <taxon>Eukaryota</taxon>
        <taxon>Metazoa</taxon>
        <taxon>Ecdysozoa</taxon>
        <taxon>Arthropoda</taxon>
        <taxon>Hexapoda</taxon>
        <taxon>Insecta</taxon>
        <taxon>Pterygota</taxon>
        <taxon>Neoptera</taxon>
        <taxon>Endopterygota</taxon>
        <taxon>Diptera</taxon>
        <taxon>Nematocera</taxon>
        <taxon>Culicoidea</taxon>
        <taxon>Culicidae</taxon>
        <taxon>Anophelinae</taxon>
        <taxon>Anopheles</taxon>
    </lineage>
</organism>